<comment type="caution">
    <text evidence="2">The sequence shown here is derived from an EMBL/GenBank/DDBJ whole genome shotgun (WGS) entry which is preliminary data.</text>
</comment>
<keyword evidence="1" id="KW-0812">Transmembrane</keyword>
<protein>
    <submittedName>
        <fullName evidence="2">Uncharacterized protein</fullName>
    </submittedName>
</protein>
<accession>A0A927B6E7</accession>
<feature type="transmembrane region" description="Helical" evidence="1">
    <location>
        <begin position="151"/>
        <end position="173"/>
    </location>
</feature>
<dbReference type="AlphaFoldDB" id="A0A927B6E7"/>
<evidence type="ECO:0000313" key="2">
    <source>
        <dbReference type="EMBL" id="MBD2756300.1"/>
    </source>
</evidence>
<feature type="transmembrane region" description="Helical" evidence="1">
    <location>
        <begin position="202"/>
        <end position="221"/>
    </location>
</feature>
<dbReference type="Proteomes" id="UP000653797">
    <property type="component" value="Unassembled WGS sequence"/>
</dbReference>
<feature type="transmembrane region" description="Helical" evidence="1">
    <location>
        <begin position="12"/>
        <end position="34"/>
    </location>
</feature>
<keyword evidence="3" id="KW-1185">Reference proteome</keyword>
<dbReference type="EMBL" id="JACXAA010000011">
    <property type="protein sequence ID" value="MBD2756300.1"/>
    <property type="molecule type" value="Genomic_DNA"/>
</dbReference>
<dbReference type="RefSeq" id="WP_191041912.1">
    <property type="nucleotide sequence ID" value="NZ_JACXAA010000011.1"/>
</dbReference>
<name>A0A927B6E7_9BACT</name>
<feature type="transmembrane region" description="Helical" evidence="1">
    <location>
        <begin position="46"/>
        <end position="66"/>
    </location>
</feature>
<sequence>MNAFLSTLKSRNAVLYGFGLISLIGGLVCVVLSLSTTQQVLGINAFIKPTKFFVSIWIFCWTMAWYTGLLPQRRKVRIYSWVVVVAMIIELVIITGQAALGKLSHFNVMSFVDARLFNVMGLAIVVMTVWTGYIGYLFFRHTPSPVDLTYLWGIRLGILVFVIFAFEGFVMAIRLSHTVGEPDGGPGLPVVNWSTRYGDLRVAHFFGMHALQLIPLFSCYVARRPRLVILLAAFYVLYVTFLLVQALASKPVLAYLTT</sequence>
<keyword evidence="1" id="KW-0472">Membrane</keyword>
<organism evidence="2 3">
    <name type="scientific">Spirosoma validum</name>
    <dbReference type="NCBI Taxonomy" id="2771355"/>
    <lineage>
        <taxon>Bacteria</taxon>
        <taxon>Pseudomonadati</taxon>
        <taxon>Bacteroidota</taxon>
        <taxon>Cytophagia</taxon>
        <taxon>Cytophagales</taxon>
        <taxon>Cytophagaceae</taxon>
        <taxon>Spirosoma</taxon>
    </lineage>
</organism>
<evidence type="ECO:0000313" key="3">
    <source>
        <dbReference type="Proteomes" id="UP000653797"/>
    </source>
</evidence>
<feature type="transmembrane region" description="Helical" evidence="1">
    <location>
        <begin position="78"/>
        <end position="99"/>
    </location>
</feature>
<feature type="transmembrane region" description="Helical" evidence="1">
    <location>
        <begin position="119"/>
        <end position="139"/>
    </location>
</feature>
<evidence type="ECO:0000256" key="1">
    <source>
        <dbReference type="SAM" id="Phobius"/>
    </source>
</evidence>
<reference evidence="2" key="1">
    <citation type="submission" date="2020-09" db="EMBL/GenBank/DDBJ databases">
        <authorList>
            <person name="Kim M.K."/>
        </authorList>
    </citation>
    <scope>NUCLEOTIDE SEQUENCE</scope>
    <source>
        <strain evidence="2">BT704</strain>
    </source>
</reference>
<gene>
    <name evidence="2" type="ORF">IC230_25610</name>
</gene>
<feature type="transmembrane region" description="Helical" evidence="1">
    <location>
        <begin position="228"/>
        <end position="248"/>
    </location>
</feature>
<proteinExistence type="predicted"/>
<keyword evidence="1" id="KW-1133">Transmembrane helix</keyword>